<dbReference type="GO" id="GO:0016567">
    <property type="term" value="P:protein ubiquitination"/>
    <property type="evidence" value="ECO:0007669"/>
    <property type="project" value="TreeGrafter"/>
</dbReference>
<dbReference type="SUPFAM" id="SSF57850">
    <property type="entry name" value="RING/U-box"/>
    <property type="match status" value="1"/>
</dbReference>
<name>A0AAD9MNJ8_9ANNE</name>
<dbReference type="GO" id="GO:0008270">
    <property type="term" value="F:zinc ion binding"/>
    <property type="evidence" value="ECO:0007669"/>
    <property type="project" value="UniProtKB-KW"/>
</dbReference>
<organism evidence="6 7">
    <name type="scientific">Paralvinella palmiformis</name>
    <dbReference type="NCBI Taxonomy" id="53620"/>
    <lineage>
        <taxon>Eukaryota</taxon>
        <taxon>Metazoa</taxon>
        <taxon>Spiralia</taxon>
        <taxon>Lophotrochozoa</taxon>
        <taxon>Annelida</taxon>
        <taxon>Polychaeta</taxon>
        <taxon>Sedentaria</taxon>
        <taxon>Canalipalpata</taxon>
        <taxon>Terebellida</taxon>
        <taxon>Terebelliformia</taxon>
        <taxon>Alvinellidae</taxon>
        <taxon>Paralvinella</taxon>
    </lineage>
</organism>
<dbReference type="PANTHER" id="PTHR22791:SF6">
    <property type="entry name" value="RING-TYPE DOMAIN-CONTAINING PROTEIN"/>
    <property type="match status" value="1"/>
</dbReference>
<protein>
    <recommendedName>
        <fullName evidence="5">RING-type domain-containing protein</fullName>
    </recommendedName>
</protein>
<sequence>MTNCETCFEPSEQQRPRTLTCLHIFCEDCLQHLLDDVKVTHPQNPDTIHCPVCARTTRVPGGSAANLPFLQ</sequence>
<reference evidence="6" key="1">
    <citation type="journal article" date="2023" name="Mol. Biol. Evol.">
        <title>Third-Generation Sequencing Reveals the Adaptive Role of the Epigenome in Three Deep-Sea Polychaetes.</title>
        <authorList>
            <person name="Perez M."/>
            <person name="Aroh O."/>
            <person name="Sun Y."/>
            <person name="Lan Y."/>
            <person name="Juniper S.K."/>
            <person name="Young C.R."/>
            <person name="Angers B."/>
            <person name="Qian P.Y."/>
        </authorList>
    </citation>
    <scope>NUCLEOTIDE SEQUENCE</scope>
    <source>
        <strain evidence="6">P08H-3</strain>
    </source>
</reference>
<dbReference type="Proteomes" id="UP001208570">
    <property type="component" value="Unassembled WGS sequence"/>
</dbReference>
<evidence type="ECO:0000313" key="7">
    <source>
        <dbReference type="Proteomes" id="UP001208570"/>
    </source>
</evidence>
<keyword evidence="1" id="KW-0479">Metal-binding</keyword>
<dbReference type="AlphaFoldDB" id="A0AAD9MNJ8"/>
<evidence type="ECO:0000256" key="3">
    <source>
        <dbReference type="ARBA" id="ARBA00022833"/>
    </source>
</evidence>
<proteinExistence type="predicted"/>
<dbReference type="InterPro" id="IPR013083">
    <property type="entry name" value="Znf_RING/FYVE/PHD"/>
</dbReference>
<evidence type="ECO:0000256" key="4">
    <source>
        <dbReference type="PROSITE-ProRule" id="PRU00175"/>
    </source>
</evidence>
<evidence type="ECO:0000256" key="2">
    <source>
        <dbReference type="ARBA" id="ARBA00022771"/>
    </source>
</evidence>
<keyword evidence="3" id="KW-0862">Zinc</keyword>
<dbReference type="SMART" id="SM00184">
    <property type="entry name" value="RING"/>
    <property type="match status" value="1"/>
</dbReference>
<accession>A0AAD9MNJ8</accession>
<dbReference type="GO" id="GO:0061630">
    <property type="term" value="F:ubiquitin protein ligase activity"/>
    <property type="evidence" value="ECO:0007669"/>
    <property type="project" value="TreeGrafter"/>
</dbReference>
<dbReference type="EMBL" id="JAODUP010001339">
    <property type="protein sequence ID" value="KAK2140482.1"/>
    <property type="molecule type" value="Genomic_DNA"/>
</dbReference>
<evidence type="ECO:0000313" key="6">
    <source>
        <dbReference type="EMBL" id="KAK2140482.1"/>
    </source>
</evidence>
<dbReference type="Gene3D" id="3.30.40.10">
    <property type="entry name" value="Zinc/RING finger domain, C3HC4 (zinc finger)"/>
    <property type="match status" value="1"/>
</dbReference>
<evidence type="ECO:0000256" key="1">
    <source>
        <dbReference type="ARBA" id="ARBA00022723"/>
    </source>
</evidence>
<gene>
    <name evidence="6" type="ORF">LSH36_1340g00014</name>
</gene>
<evidence type="ECO:0000259" key="5">
    <source>
        <dbReference type="PROSITE" id="PS50089"/>
    </source>
</evidence>
<keyword evidence="2 4" id="KW-0863">Zinc-finger</keyword>
<keyword evidence="7" id="KW-1185">Reference proteome</keyword>
<dbReference type="InterPro" id="IPR001841">
    <property type="entry name" value="Znf_RING"/>
</dbReference>
<comment type="caution">
    <text evidence="6">The sequence shown here is derived from an EMBL/GenBank/DDBJ whole genome shotgun (WGS) entry which is preliminary data.</text>
</comment>
<dbReference type="InterPro" id="IPR051435">
    <property type="entry name" value="RING_finger_E3_ubiq-ligases"/>
</dbReference>
<dbReference type="PANTHER" id="PTHR22791">
    <property type="entry name" value="RING-TYPE DOMAIN-CONTAINING PROTEIN"/>
    <property type="match status" value="1"/>
</dbReference>
<dbReference type="Pfam" id="PF14634">
    <property type="entry name" value="zf-RING_5"/>
    <property type="match status" value="1"/>
</dbReference>
<dbReference type="PROSITE" id="PS00518">
    <property type="entry name" value="ZF_RING_1"/>
    <property type="match status" value="1"/>
</dbReference>
<dbReference type="PROSITE" id="PS50089">
    <property type="entry name" value="ZF_RING_2"/>
    <property type="match status" value="1"/>
</dbReference>
<dbReference type="InterPro" id="IPR017907">
    <property type="entry name" value="Znf_RING_CS"/>
</dbReference>
<feature type="domain" description="RING-type" evidence="5">
    <location>
        <begin position="4"/>
        <end position="53"/>
    </location>
</feature>